<sequence length="203" mass="22216">MRFSSTRVLTVSLISLLLPSAVDTVKVTHKGFFSDLFGGFWRSSKQATRDAVARDVEDVKDGIKDTGSALKNTGSSLLRHGRSTATGAARSFGRALKDGWSSIMSKGDDYLDDAAERSQGVFNKAASGAMNGLTSAMDKAATTLNRLEEQADRLSTVPSTIDRIHGRARAMRNDVRSAYDDYFFFPSERSKVHDFYGVDGDLW</sequence>
<evidence type="ECO:0000313" key="3">
    <source>
        <dbReference type="EMBL" id="KAF4703949.1"/>
    </source>
</evidence>
<dbReference type="Proteomes" id="UP000574390">
    <property type="component" value="Unassembled WGS sequence"/>
</dbReference>
<feature type="coiled-coil region" evidence="1">
    <location>
        <begin position="130"/>
        <end position="157"/>
    </location>
</feature>
<keyword evidence="1" id="KW-0175">Coiled coil</keyword>
<accession>A0A7J6Q621</accession>
<comment type="caution">
    <text evidence="3">The sequence shown here is derived from an EMBL/GenBank/DDBJ whole genome shotgun (WGS) entry which is preliminary data.</text>
</comment>
<proteinExistence type="predicted"/>
<organism evidence="3 5">
    <name type="scientific">Perkinsus olseni</name>
    <name type="common">Perkinsus atlanticus</name>
    <dbReference type="NCBI Taxonomy" id="32597"/>
    <lineage>
        <taxon>Eukaryota</taxon>
        <taxon>Sar</taxon>
        <taxon>Alveolata</taxon>
        <taxon>Perkinsozoa</taxon>
        <taxon>Perkinsea</taxon>
        <taxon>Perkinsida</taxon>
        <taxon>Perkinsidae</taxon>
        <taxon>Perkinsus</taxon>
    </lineage>
</organism>
<gene>
    <name evidence="4" type="ORF">FOZ62_020089</name>
    <name evidence="3" type="ORF">FOZ63_020610</name>
</gene>
<reference evidence="5 6" key="1">
    <citation type="submission" date="2020-04" db="EMBL/GenBank/DDBJ databases">
        <title>Perkinsus olseni comparative genomics.</title>
        <authorList>
            <person name="Bogema D.R."/>
        </authorList>
    </citation>
    <scope>NUCLEOTIDE SEQUENCE [LARGE SCALE GENOMIC DNA]</scope>
    <source>
        <strain evidence="4">ATCC PRA-205</strain>
        <strain evidence="3 5">ATCC PRA-207</strain>
    </source>
</reference>
<evidence type="ECO:0000256" key="2">
    <source>
        <dbReference type="SAM" id="SignalP"/>
    </source>
</evidence>
<dbReference type="EMBL" id="JABANO010035158">
    <property type="protein sequence ID" value="KAF4703949.1"/>
    <property type="molecule type" value="Genomic_DNA"/>
</dbReference>
<keyword evidence="5" id="KW-1185">Reference proteome</keyword>
<evidence type="ECO:0000256" key="1">
    <source>
        <dbReference type="SAM" id="Coils"/>
    </source>
</evidence>
<evidence type="ECO:0000313" key="4">
    <source>
        <dbReference type="EMBL" id="KAF4740524.1"/>
    </source>
</evidence>
<feature type="signal peptide" evidence="2">
    <location>
        <begin position="1"/>
        <end position="24"/>
    </location>
</feature>
<dbReference type="Proteomes" id="UP000553632">
    <property type="component" value="Unassembled WGS sequence"/>
</dbReference>
<evidence type="ECO:0000313" key="5">
    <source>
        <dbReference type="Proteomes" id="UP000553632"/>
    </source>
</evidence>
<protein>
    <submittedName>
        <fullName evidence="3">Uncharacterized protein</fullName>
    </submittedName>
</protein>
<keyword evidence="2" id="KW-0732">Signal</keyword>
<dbReference type="EMBL" id="JABANM010009681">
    <property type="protein sequence ID" value="KAF4740524.1"/>
    <property type="molecule type" value="Genomic_DNA"/>
</dbReference>
<dbReference type="AlphaFoldDB" id="A0A7J6Q621"/>
<name>A0A7J6Q621_PEROL</name>
<feature type="chain" id="PRO_5036205613" evidence="2">
    <location>
        <begin position="25"/>
        <end position="203"/>
    </location>
</feature>
<dbReference type="OMA" id="YWVEAVE"/>
<evidence type="ECO:0000313" key="6">
    <source>
        <dbReference type="Proteomes" id="UP000574390"/>
    </source>
</evidence>